<dbReference type="EC" id="4.3.99.3" evidence="1"/>
<dbReference type="Proteomes" id="UP000016900">
    <property type="component" value="Chromosome"/>
</dbReference>
<comment type="subunit">
    <text evidence="1">Homodimer.</text>
</comment>
<dbReference type="InterPro" id="IPR058240">
    <property type="entry name" value="rSAM_sf"/>
</dbReference>
<keyword evidence="1" id="KW-0479">Metal-binding</keyword>
<comment type="caution">
    <text evidence="1">Lacks conserved residue(s) required for the propagation of feature annotation.</text>
</comment>
<dbReference type="SUPFAM" id="SSF102114">
    <property type="entry name" value="Radical SAM enzymes"/>
    <property type="match status" value="1"/>
</dbReference>
<name>U3U201_9GAMM</name>
<keyword evidence="1" id="KW-0408">Iron</keyword>
<keyword evidence="1" id="KW-0004">4Fe-4S</keyword>
<keyword evidence="1" id="KW-0460">Magnesium</keyword>
<sequence>MFYPINEIFQTLQGEGFYTGVPSLFIRLQGCPICCTWCDTKYTWKKLINRNNSLNAILLKKVKNDTWSNADLVTLIDTIQKKGWTARHVVITGGEPAIYDLYPLTHALEGLGFHCQIETSGTHKLKCSHNTWVTVSPKVNMHNGYPVLDQTLQRADEIKYPVLNAQDLEVLKKLLLRLGDSKKRIIALQPISLDETATKLCIKTCIDRNWLFSIQMHKYINIS</sequence>
<dbReference type="InterPro" id="IPR013785">
    <property type="entry name" value="Aldolase_TIM"/>
</dbReference>
<dbReference type="eggNOG" id="COG0602">
    <property type="taxonomic scope" value="Bacteria"/>
</dbReference>
<dbReference type="InterPro" id="IPR007197">
    <property type="entry name" value="rSAM"/>
</dbReference>
<feature type="binding site" evidence="1">
    <location>
        <position position="27"/>
    </location>
    <ligand>
        <name>substrate</name>
    </ligand>
</feature>
<dbReference type="SFLD" id="SFLDS00029">
    <property type="entry name" value="Radical_SAM"/>
    <property type="match status" value="1"/>
</dbReference>
<dbReference type="PATRIC" id="fig|1235990.3.peg.166"/>
<dbReference type="GO" id="GO:0000287">
    <property type="term" value="F:magnesium ion binding"/>
    <property type="evidence" value="ECO:0007669"/>
    <property type="project" value="UniProtKB-UniRule"/>
</dbReference>
<dbReference type="GO" id="GO:0016840">
    <property type="term" value="F:carbon-nitrogen lyase activity"/>
    <property type="evidence" value="ECO:0007669"/>
    <property type="project" value="UniProtKB-UniRule"/>
</dbReference>
<gene>
    <name evidence="2" type="primary">ygcF</name>
    <name evidence="1" type="synonym">queE</name>
    <name evidence="2" type="ORF">HHS_01660</name>
</gene>
<comment type="function">
    <text evidence="1">Catalyzes the complex heterocyclic radical-mediated conversion of 6-carboxy-5,6,7,8-tetrahydropterin (CPH4) to 7-carboxy-7-deazaguanine (CDG), a step common to the biosynthetic pathways of all 7-deazapurine-containing compounds.</text>
</comment>
<evidence type="ECO:0000313" key="2">
    <source>
        <dbReference type="EMBL" id="BAO00136.1"/>
    </source>
</evidence>
<dbReference type="OrthoDB" id="9792276at2"/>
<dbReference type="RefSeq" id="WP_022564155.1">
    <property type="nucleotide sequence ID" value="NZ_CP010907.1"/>
</dbReference>
<keyword evidence="1" id="KW-0949">S-adenosyl-L-methionine</keyword>
<dbReference type="EMBL" id="AP012554">
    <property type="protein sequence ID" value="BAO00136.1"/>
    <property type="molecule type" value="Genomic_DNA"/>
</dbReference>
<dbReference type="PANTHER" id="PTHR42836:SF1">
    <property type="entry name" value="7-CARBOXY-7-DEAZAGUANINE SYNTHASE"/>
    <property type="match status" value="1"/>
</dbReference>
<feature type="binding site" evidence="1">
    <location>
        <position position="40"/>
    </location>
    <ligand>
        <name>Mg(2+)</name>
        <dbReference type="ChEBI" id="CHEBI:18420"/>
    </ligand>
</feature>
<dbReference type="GO" id="GO:1904047">
    <property type="term" value="F:S-adenosyl-L-methionine binding"/>
    <property type="evidence" value="ECO:0007669"/>
    <property type="project" value="UniProtKB-UniRule"/>
</dbReference>
<dbReference type="PIRSF" id="PIRSF000370">
    <property type="entry name" value="QueE"/>
    <property type="match status" value="1"/>
</dbReference>
<dbReference type="KEGG" id="hhs:HHS_01660"/>
<feature type="binding site" evidence="1">
    <location>
        <begin position="136"/>
        <end position="138"/>
    </location>
    <ligand>
        <name>S-adenosyl-L-methionine</name>
        <dbReference type="ChEBI" id="CHEBI:59789"/>
    </ligand>
</feature>
<feature type="binding site" evidence="1">
    <location>
        <begin position="37"/>
        <end position="39"/>
    </location>
    <ligand>
        <name>S-adenosyl-L-methionine</name>
        <dbReference type="ChEBI" id="CHEBI:59789"/>
    </ligand>
</feature>
<comment type="cofactor">
    <cofactor evidence="1">
        <name>Mg(2+)</name>
        <dbReference type="ChEBI" id="CHEBI:18420"/>
    </cofactor>
</comment>
<protein>
    <recommendedName>
        <fullName evidence="1">7-carboxy-7-deazaguanine synthase</fullName>
        <shortName evidence="1">CDG synthase</shortName>
        <ecNumber evidence="1">4.3.99.3</ecNumber>
    </recommendedName>
    <alternativeName>
        <fullName evidence="1">Queuosine biosynthesis protein QueE</fullName>
    </alternativeName>
</protein>
<comment type="cofactor">
    <cofactor evidence="1">
        <name>S-adenosyl-L-methionine</name>
        <dbReference type="ChEBI" id="CHEBI:59789"/>
    </cofactor>
    <text evidence="1">Binds 1 S-adenosyl-L-methionine per subunit.</text>
</comment>
<feature type="binding site" evidence="1">
    <location>
        <position position="38"/>
    </location>
    <ligand>
        <name>[4Fe-4S] cluster</name>
        <dbReference type="ChEBI" id="CHEBI:49883"/>
        <note>4Fe-4S-S-AdoMet</note>
    </ligand>
</feature>
<feature type="binding site" evidence="1">
    <location>
        <position position="31"/>
    </location>
    <ligand>
        <name>[4Fe-4S] cluster</name>
        <dbReference type="ChEBI" id="CHEBI:49883"/>
        <note>4Fe-4S-S-AdoMet</note>
    </ligand>
</feature>
<comment type="pathway">
    <text evidence="1">Purine metabolism; 7-cyano-7-deazaguanine biosynthesis.</text>
</comment>
<comment type="similarity">
    <text evidence="1">Belongs to the radical SAM superfamily. 7-carboxy-7-deazaguanine synthase family.</text>
</comment>
<feature type="binding site" evidence="1">
    <location>
        <position position="35"/>
    </location>
    <ligand>
        <name>[4Fe-4S] cluster</name>
        <dbReference type="ChEBI" id="CHEBI:49883"/>
        <note>4Fe-4S-S-AdoMet</note>
    </ligand>
</feature>
<reference evidence="2 3" key="1">
    <citation type="submission" date="2012-10" db="EMBL/GenBank/DDBJ databases">
        <title>Genome sequence of the symbiont of the pentatomidae stink bug Halyomorpha halys.</title>
        <authorList>
            <person name="Kobayashi H."/>
            <person name="Fujii-Muramatsu R."/>
            <person name="Takeishi K."/>
            <person name="Noda H."/>
        </authorList>
    </citation>
    <scope>NUCLEOTIDE SEQUENCE [LARGE SCALE GENOMIC DNA]</scope>
</reference>
<dbReference type="PANTHER" id="PTHR42836">
    <property type="entry name" value="7-CARBOXY-7-DEAZAGUANINE SYNTHASE"/>
    <property type="match status" value="1"/>
</dbReference>
<organism evidence="2 3">
    <name type="scientific">Candidatus Pantoea carbekii</name>
    <dbReference type="NCBI Taxonomy" id="1235990"/>
    <lineage>
        <taxon>Bacteria</taxon>
        <taxon>Pseudomonadati</taxon>
        <taxon>Pseudomonadota</taxon>
        <taxon>Gammaproteobacteria</taxon>
        <taxon>Enterobacterales</taxon>
        <taxon>Erwiniaceae</taxon>
        <taxon>Pantoea</taxon>
    </lineage>
</organism>
<dbReference type="KEGG" id="pck:BMSBPS_0628"/>
<dbReference type="Pfam" id="PF04055">
    <property type="entry name" value="Radical_SAM"/>
    <property type="match status" value="1"/>
</dbReference>
<comment type="cofactor">
    <cofactor evidence="1">
        <name>[4Fe-4S] cluster</name>
        <dbReference type="ChEBI" id="CHEBI:49883"/>
    </cofactor>
    <text evidence="1">Binds 1 [4Fe-4S] cluster. The cluster is coordinated with 3 cysteines and an exchangeable S-adenosyl-L-methionine.</text>
</comment>
<keyword evidence="1" id="KW-0456">Lyase</keyword>
<comment type="catalytic activity">
    <reaction evidence="1">
        <text>6-carboxy-5,6,7,8-tetrahydropterin + H(+) = 7-carboxy-7-carbaguanine + NH4(+)</text>
        <dbReference type="Rhea" id="RHEA:27974"/>
        <dbReference type="ChEBI" id="CHEBI:15378"/>
        <dbReference type="ChEBI" id="CHEBI:28938"/>
        <dbReference type="ChEBI" id="CHEBI:61032"/>
        <dbReference type="ChEBI" id="CHEBI:61036"/>
        <dbReference type="EC" id="4.3.99.3"/>
    </reaction>
</comment>
<dbReference type="GO" id="GO:0051539">
    <property type="term" value="F:4 iron, 4 sulfur cluster binding"/>
    <property type="evidence" value="ECO:0007669"/>
    <property type="project" value="UniProtKB-UniRule"/>
</dbReference>
<dbReference type="PROSITE" id="PS51918">
    <property type="entry name" value="RADICAL_SAM"/>
    <property type="match status" value="1"/>
</dbReference>
<dbReference type="InterPro" id="IPR027609">
    <property type="entry name" value="rSAM_QueE_proteobac"/>
</dbReference>
<dbReference type="AlphaFoldDB" id="U3U201"/>
<keyword evidence="1" id="KW-0411">Iron-sulfur</keyword>
<feature type="binding site" evidence="1">
    <location>
        <position position="92"/>
    </location>
    <ligand>
        <name>substrate</name>
    </ligand>
</feature>
<dbReference type="Gene3D" id="3.20.20.70">
    <property type="entry name" value="Aldolase class I"/>
    <property type="match status" value="1"/>
</dbReference>
<dbReference type="HAMAP" id="MF_00917">
    <property type="entry name" value="QueE"/>
    <property type="match status" value="1"/>
</dbReference>
<evidence type="ECO:0000313" key="3">
    <source>
        <dbReference type="Proteomes" id="UP000016900"/>
    </source>
</evidence>
<accession>U3U201</accession>
<dbReference type="UniPathway" id="UPA00391"/>
<keyword evidence="3" id="KW-1185">Reference proteome</keyword>
<feature type="binding site" evidence="1">
    <location>
        <begin position="12"/>
        <end position="14"/>
    </location>
    <ligand>
        <name>substrate</name>
    </ligand>
</feature>
<dbReference type="NCBIfam" id="TIGR04322">
    <property type="entry name" value="rSAM_QueE_Ecoli"/>
    <property type="match status" value="1"/>
</dbReference>
<dbReference type="InterPro" id="IPR024924">
    <property type="entry name" value="7-CO-7-deazaguanine_synth-like"/>
</dbReference>
<dbReference type="GO" id="GO:0008616">
    <property type="term" value="P:tRNA queuosine(34) biosynthetic process"/>
    <property type="evidence" value="ECO:0007669"/>
    <property type="project" value="UniProtKB-UniRule"/>
</dbReference>
<feature type="binding site" evidence="1">
    <location>
        <position position="94"/>
    </location>
    <ligand>
        <name>S-adenosyl-L-methionine</name>
        <dbReference type="ChEBI" id="CHEBI:59789"/>
    </ligand>
</feature>
<evidence type="ECO:0000256" key="1">
    <source>
        <dbReference type="HAMAP-Rule" id="MF_00917"/>
    </source>
</evidence>
<keyword evidence="1" id="KW-0671">Queuosine biosynthesis</keyword>
<dbReference type="STRING" id="1235990.BMSBPS_0628"/>
<proteinExistence type="inferred from homology"/>